<dbReference type="Pfam" id="PF00010">
    <property type="entry name" value="HLH"/>
    <property type="match status" value="1"/>
</dbReference>
<dbReference type="PANTHER" id="PTHR19290">
    <property type="entry name" value="BASIC HELIX-LOOP-HELIX PROTEIN NEUROGENIN-RELATED"/>
    <property type="match status" value="1"/>
</dbReference>
<gene>
    <name evidence="3" type="ORF">OTU49_001396</name>
</gene>
<feature type="domain" description="BHLH" evidence="2">
    <location>
        <begin position="70"/>
        <end position="126"/>
    </location>
</feature>
<dbReference type="GO" id="GO:0005634">
    <property type="term" value="C:nucleus"/>
    <property type="evidence" value="ECO:0007669"/>
    <property type="project" value="TreeGrafter"/>
</dbReference>
<dbReference type="InterPro" id="IPR050359">
    <property type="entry name" value="bHLH_transcription_factors"/>
</dbReference>
<evidence type="ECO:0000313" key="4">
    <source>
        <dbReference type="Proteomes" id="UP001445076"/>
    </source>
</evidence>
<dbReference type="GO" id="GO:0003700">
    <property type="term" value="F:DNA-binding transcription factor activity"/>
    <property type="evidence" value="ECO:0007669"/>
    <property type="project" value="TreeGrafter"/>
</dbReference>
<dbReference type="GO" id="GO:0045944">
    <property type="term" value="P:positive regulation of transcription by RNA polymerase II"/>
    <property type="evidence" value="ECO:0007669"/>
    <property type="project" value="TreeGrafter"/>
</dbReference>
<dbReference type="AlphaFoldDB" id="A0AAW0XTS2"/>
<feature type="region of interest" description="Disordered" evidence="1">
    <location>
        <begin position="47"/>
        <end position="78"/>
    </location>
</feature>
<evidence type="ECO:0000313" key="3">
    <source>
        <dbReference type="EMBL" id="KAK8743358.1"/>
    </source>
</evidence>
<dbReference type="GO" id="GO:0009653">
    <property type="term" value="P:anatomical structure morphogenesis"/>
    <property type="evidence" value="ECO:0007669"/>
    <property type="project" value="TreeGrafter"/>
</dbReference>
<protein>
    <recommendedName>
        <fullName evidence="2">BHLH domain-containing protein</fullName>
    </recommendedName>
</protein>
<organism evidence="3 4">
    <name type="scientific">Cherax quadricarinatus</name>
    <name type="common">Australian red claw crayfish</name>
    <dbReference type="NCBI Taxonomy" id="27406"/>
    <lineage>
        <taxon>Eukaryota</taxon>
        <taxon>Metazoa</taxon>
        <taxon>Ecdysozoa</taxon>
        <taxon>Arthropoda</taxon>
        <taxon>Crustacea</taxon>
        <taxon>Multicrustacea</taxon>
        <taxon>Malacostraca</taxon>
        <taxon>Eumalacostraca</taxon>
        <taxon>Eucarida</taxon>
        <taxon>Decapoda</taxon>
        <taxon>Pleocyemata</taxon>
        <taxon>Astacidea</taxon>
        <taxon>Parastacoidea</taxon>
        <taxon>Parastacidae</taxon>
        <taxon>Cherax</taxon>
    </lineage>
</organism>
<reference evidence="3 4" key="1">
    <citation type="journal article" date="2024" name="BMC Genomics">
        <title>Genome assembly of redclaw crayfish (Cherax quadricarinatus) provides insights into its immune adaptation and hypoxia tolerance.</title>
        <authorList>
            <person name="Liu Z."/>
            <person name="Zheng J."/>
            <person name="Li H."/>
            <person name="Fang K."/>
            <person name="Wang S."/>
            <person name="He J."/>
            <person name="Zhou D."/>
            <person name="Weng S."/>
            <person name="Chi M."/>
            <person name="Gu Z."/>
            <person name="He J."/>
            <person name="Li F."/>
            <person name="Wang M."/>
        </authorList>
    </citation>
    <scope>NUCLEOTIDE SEQUENCE [LARGE SCALE GENOMIC DNA]</scope>
    <source>
        <strain evidence="3">ZL_2023a</strain>
    </source>
</reference>
<dbReference type="GO" id="GO:0046983">
    <property type="term" value="F:protein dimerization activity"/>
    <property type="evidence" value="ECO:0007669"/>
    <property type="project" value="InterPro"/>
</dbReference>
<dbReference type="Proteomes" id="UP001445076">
    <property type="component" value="Unassembled WGS sequence"/>
</dbReference>
<keyword evidence="4" id="KW-1185">Reference proteome</keyword>
<evidence type="ECO:0000259" key="2">
    <source>
        <dbReference type="PROSITE" id="PS50888"/>
    </source>
</evidence>
<dbReference type="CDD" id="cd11431">
    <property type="entry name" value="bHLH_TS_taxi_Dei"/>
    <property type="match status" value="1"/>
</dbReference>
<dbReference type="InterPro" id="IPR036638">
    <property type="entry name" value="HLH_DNA-bd_sf"/>
</dbReference>
<dbReference type="PROSITE" id="PS50888">
    <property type="entry name" value="BHLH"/>
    <property type="match status" value="1"/>
</dbReference>
<name>A0AAW0XTS2_CHEQU</name>
<dbReference type="GO" id="GO:0070888">
    <property type="term" value="F:E-box binding"/>
    <property type="evidence" value="ECO:0007669"/>
    <property type="project" value="TreeGrafter"/>
</dbReference>
<dbReference type="Gene3D" id="4.10.280.10">
    <property type="entry name" value="Helix-loop-helix DNA-binding domain"/>
    <property type="match status" value="1"/>
</dbReference>
<dbReference type="EMBL" id="JARKIK010000025">
    <property type="protein sequence ID" value="KAK8743358.1"/>
    <property type="molecule type" value="Genomic_DNA"/>
</dbReference>
<accession>A0AAW0XTS2</accession>
<comment type="caution">
    <text evidence="3">The sequence shown here is derived from an EMBL/GenBank/DDBJ whole genome shotgun (WGS) entry which is preliminary data.</text>
</comment>
<dbReference type="SUPFAM" id="SSF47459">
    <property type="entry name" value="HLH, helix-loop-helix DNA-binding domain"/>
    <property type="match status" value="1"/>
</dbReference>
<sequence length="271" mass="30842">MMVRSDQQQQELLQQRPHCLSNHDNNAVSEEKYGLRPRTIIKRLQQERVRQEVPKRTARPKSRPAPLSKYRRKTANARERHRMKEINNAFESLRKVLPDVMEVEAASPSMTKITTLRLAVNYIRALSHVLQDESDNDMCSLESSLQCSFQDSLQQSLERSFCKTTPSQDVSVTTFTYQHSTPPFTQQYLPQVSHLSSYYSTSSHISSSPSTLRGSLGSASDLEDLLSDDSCLLEDNFDVFHDIPTLSVPDPFDILLGAEKDTLVFTTELCN</sequence>
<proteinExistence type="predicted"/>
<dbReference type="PANTHER" id="PTHR19290:SF147">
    <property type="entry name" value="HELIX-LOOP-HELIX PROTEIN DELILAH"/>
    <property type="match status" value="1"/>
</dbReference>
<evidence type="ECO:0000256" key="1">
    <source>
        <dbReference type="SAM" id="MobiDB-lite"/>
    </source>
</evidence>
<dbReference type="SMART" id="SM00353">
    <property type="entry name" value="HLH"/>
    <property type="match status" value="1"/>
</dbReference>
<dbReference type="InterPro" id="IPR011598">
    <property type="entry name" value="bHLH_dom"/>
</dbReference>
<feature type="region of interest" description="Disordered" evidence="1">
    <location>
        <begin position="1"/>
        <end position="29"/>
    </location>
</feature>